<dbReference type="NCBIfam" id="TIGR02098">
    <property type="entry name" value="MJ0042_CXXC"/>
    <property type="match status" value="1"/>
</dbReference>
<evidence type="ECO:0000259" key="1">
    <source>
        <dbReference type="Pfam" id="PF13719"/>
    </source>
</evidence>
<name>A0A9D2WQ65_9FIRM</name>
<dbReference type="InterPro" id="IPR011723">
    <property type="entry name" value="Znf/thioredoxin_put"/>
</dbReference>
<feature type="domain" description="Zinc finger/thioredoxin putative" evidence="1">
    <location>
        <begin position="30"/>
        <end position="60"/>
    </location>
</feature>
<evidence type="ECO:0000313" key="3">
    <source>
        <dbReference type="Proteomes" id="UP000798488"/>
    </source>
</evidence>
<comment type="caution">
    <text evidence="2">The sequence shown here is derived from an EMBL/GenBank/DDBJ whole genome shotgun (WGS) entry which is preliminary data.</text>
</comment>
<dbReference type="AlphaFoldDB" id="A0A9D2WQ65"/>
<dbReference type="Gene3D" id="2.30.30.380">
    <property type="entry name" value="Zn-finger domain of Sec23/24"/>
    <property type="match status" value="1"/>
</dbReference>
<dbReference type="Proteomes" id="UP000798488">
    <property type="component" value="Unassembled WGS sequence"/>
</dbReference>
<sequence>MAVPSFKIGEDMVVGFDRAKILELVDHRLIECEECGAKLRVPIDKGNLKVTCPKCKHVFDMIPQK</sequence>
<protein>
    <recommendedName>
        <fullName evidence="1">Zinc finger/thioredoxin putative domain-containing protein</fullName>
    </recommendedName>
</protein>
<reference evidence="2" key="1">
    <citation type="submission" date="2016-02" db="EMBL/GenBank/DDBJ databases">
        <title>Draft Genome Sequence of Sporotomaculum syntrophicum Strain FB, a Syntrophic Benzoate Degrader.</title>
        <authorList>
            <person name="Nobu M.K."/>
            <person name="Narihiro T."/>
            <person name="Qiu Y.-L."/>
            <person name="Ohashi A."/>
            <person name="Liu W.-T."/>
            <person name="Yuji S."/>
        </authorList>
    </citation>
    <scope>NUCLEOTIDE SEQUENCE</scope>
    <source>
        <strain evidence="2">FB</strain>
    </source>
</reference>
<dbReference type="EMBL" id="LSRS01000003">
    <property type="protein sequence ID" value="KAF1085328.1"/>
    <property type="molecule type" value="Genomic_DNA"/>
</dbReference>
<dbReference type="Pfam" id="PF13719">
    <property type="entry name" value="Zn_ribbon_5"/>
    <property type="match status" value="1"/>
</dbReference>
<gene>
    <name evidence="2" type="ORF">SPSYN_01464</name>
</gene>
<organism evidence="2 3">
    <name type="scientific">Sporotomaculum syntrophicum</name>
    <dbReference type="NCBI Taxonomy" id="182264"/>
    <lineage>
        <taxon>Bacteria</taxon>
        <taxon>Bacillati</taxon>
        <taxon>Bacillota</taxon>
        <taxon>Clostridia</taxon>
        <taxon>Eubacteriales</taxon>
        <taxon>Desulfallaceae</taxon>
        <taxon>Sporotomaculum</taxon>
    </lineage>
</organism>
<keyword evidence="3" id="KW-1185">Reference proteome</keyword>
<proteinExistence type="predicted"/>
<accession>A0A9D2WQ65</accession>
<evidence type="ECO:0000313" key="2">
    <source>
        <dbReference type="EMBL" id="KAF1085328.1"/>
    </source>
</evidence>